<accession>A0A6M8UUA1</accession>
<dbReference type="KEGG" id="pmak:PMPD1_3739"/>
<evidence type="ECO:0000313" key="1">
    <source>
        <dbReference type="EMBL" id="QKJ88653.1"/>
    </source>
</evidence>
<dbReference type="Gene3D" id="3.40.190.10">
    <property type="entry name" value="Periplasmic binding protein-like II"/>
    <property type="match status" value="2"/>
</dbReference>
<reference evidence="1 2" key="1">
    <citation type="submission" date="2020-06" db="EMBL/GenBank/DDBJ databases">
        <title>Genome sequence of Paramixta manurensis strain PD-1.</title>
        <authorList>
            <person name="Lee C.W."/>
            <person name="Kim J."/>
        </authorList>
    </citation>
    <scope>NUCLEOTIDE SEQUENCE [LARGE SCALE GENOMIC DNA]</scope>
    <source>
        <strain evidence="1 2">PD-1</strain>
    </source>
</reference>
<protein>
    <submittedName>
        <fullName evidence="1">Extracellular solute-binding protein</fullName>
    </submittedName>
</protein>
<dbReference type="AlphaFoldDB" id="A0A6M8UUA1"/>
<gene>
    <name evidence="1" type="ORF">PMPD1_3739</name>
</gene>
<evidence type="ECO:0000313" key="2">
    <source>
        <dbReference type="Proteomes" id="UP000505325"/>
    </source>
</evidence>
<sequence>MTTSVTLKGMTWSHPRGLAPLMALTKDFAEQGIDIVWDARSLQGFEEHPIAELAQHYDLIAIDHPFMGTAFSQAALQPVDALLDPAFLHELQHASVGPSFESYCWQDALWAVPIDAAAQVAATRWDLLSRHTNAIPTQWEAVFQLAERLPAGSISIPANGTHLLLTLLTLCQAAARTLNGHQDIWPTWWRDEGLDHPVALAALAMLRRLMANAHPLSWESDPIMMFEHMARHDDILYVPVAFGYSNYARPQQGEHALTFSGVPGVAGDIGSGMLGGVGLAVSRQCQHRDAVAQVLHGIANAATQQGIYLTSGGQPAHRDAWLSPHTPQICPGFFDTTLTALDHAFVRPRSAGYPLFQKLGGEQLHTLFRTPGVSDEEIVQALNALWQQCQQQASKP</sequence>
<dbReference type="Proteomes" id="UP000505325">
    <property type="component" value="Chromosome"/>
</dbReference>
<keyword evidence="2" id="KW-1185">Reference proteome</keyword>
<name>A0A6M8UUA1_9GAMM</name>
<dbReference type="EMBL" id="CP054212">
    <property type="protein sequence ID" value="QKJ88653.1"/>
    <property type="molecule type" value="Genomic_DNA"/>
</dbReference>
<proteinExistence type="predicted"/>
<organism evidence="1 2">
    <name type="scientific">Paramixta manurensis</name>
    <dbReference type="NCBI Taxonomy" id="2740817"/>
    <lineage>
        <taxon>Bacteria</taxon>
        <taxon>Pseudomonadati</taxon>
        <taxon>Pseudomonadota</taxon>
        <taxon>Gammaproteobacteria</taxon>
        <taxon>Enterobacterales</taxon>
        <taxon>Erwiniaceae</taxon>
        <taxon>Paramixta</taxon>
    </lineage>
</organism>
<dbReference type="SUPFAM" id="SSF53850">
    <property type="entry name" value="Periplasmic binding protein-like II"/>
    <property type="match status" value="1"/>
</dbReference>
<dbReference type="RefSeq" id="WP_173635507.1">
    <property type="nucleotide sequence ID" value="NZ_CP054212.1"/>
</dbReference>